<evidence type="ECO:0000313" key="7">
    <source>
        <dbReference type="EMBL" id="KAK2180559.1"/>
    </source>
</evidence>
<sequence>MAGVSRYKKFLRLCEEWPLDKTKTGRDLGAFIRKQVADAFKQGESSNIDPQQCDKVYESLMKVKTNYYKKMYPRAPEKGCSGLTAEECNVMVSNEARKFLDS</sequence>
<evidence type="ECO:0000256" key="6">
    <source>
        <dbReference type="ARBA" id="ARBA00032983"/>
    </source>
</evidence>
<dbReference type="GO" id="GO:0042645">
    <property type="term" value="C:mitochondrial nucleoid"/>
    <property type="evidence" value="ECO:0007669"/>
    <property type="project" value="UniProtKB-SubCell"/>
</dbReference>
<dbReference type="PANTHER" id="PTHR34260:SF1">
    <property type="entry name" value="UBIQUINOL-CYTOCHROME-C REDUCTASE COMPLEX ASSEMBLY FACTOR 2"/>
    <property type="match status" value="1"/>
</dbReference>
<dbReference type="Proteomes" id="UP001209878">
    <property type="component" value="Unassembled WGS sequence"/>
</dbReference>
<organism evidence="7 8">
    <name type="scientific">Ridgeia piscesae</name>
    <name type="common">Tubeworm</name>
    <dbReference type="NCBI Taxonomy" id="27915"/>
    <lineage>
        <taxon>Eukaryota</taxon>
        <taxon>Metazoa</taxon>
        <taxon>Spiralia</taxon>
        <taxon>Lophotrochozoa</taxon>
        <taxon>Annelida</taxon>
        <taxon>Polychaeta</taxon>
        <taxon>Sedentaria</taxon>
        <taxon>Canalipalpata</taxon>
        <taxon>Sabellida</taxon>
        <taxon>Siboglinidae</taxon>
        <taxon>Ridgeia</taxon>
    </lineage>
</organism>
<evidence type="ECO:0000256" key="1">
    <source>
        <dbReference type="ARBA" id="ARBA00004436"/>
    </source>
</evidence>
<gene>
    <name evidence="7" type="ORF">NP493_438g02023</name>
</gene>
<dbReference type="AlphaFoldDB" id="A0AAD9KZH8"/>
<dbReference type="InterPro" id="IPR037698">
    <property type="entry name" value="UQCC2"/>
</dbReference>
<keyword evidence="3" id="KW-0496">Mitochondrion</keyword>
<dbReference type="EMBL" id="JAODUO010000438">
    <property type="protein sequence ID" value="KAK2180559.1"/>
    <property type="molecule type" value="Genomic_DNA"/>
</dbReference>
<dbReference type="PANTHER" id="PTHR34260">
    <property type="entry name" value="UBIQUINOL-CYTOCHROME-C REDUCTASE COMPLEX ASSEMBLY FACTOR 2"/>
    <property type="match status" value="1"/>
</dbReference>
<keyword evidence="8" id="KW-1185">Reference proteome</keyword>
<evidence type="ECO:0000256" key="4">
    <source>
        <dbReference type="ARBA" id="ARBA00023271"/>
    </source>
</evidence>
<keyword evidence="4" id="KW-1135">Mitochondrion nucleoid</keyword>
<proteinExistence type="predicted"/>
<accession>A0AAD9KZH8</accession>
<reference evidence="7" key="1">
    <citation type="journal article" date="2023" name="Mol. Biol. Evol.">
        <title>Third-Generation Sequencing Reveals the Adaptive Role of the Epigenome in Three Deep-Sea Polychaetes.</title>
        <authorList>
            <person name="Perez M."/>
            <person name="Aroh O."/>
            <person name="Sun Y."/>
            <person name="Lan Y."/>
            <person name="Juniper S.K."/>
            <person name="Young C.R."/>
            <person name="Angers B."/>
            <person name="Qian P.Y."/>
        </authorList>
    </citation>
    <scope>NUCLEOTIDE SEQUENCE</scope>
    <source>
        <strain evidence="7">R07B-5</strain>
    </source>
</reference>
<evidence type="ECO:0000313" key="8">
    <source>
        <dbReference type="Proteomes" id="UP001209878"/>
    </source>
</evidence>
<comment type="caution">
    <text evidence="7">The sequence shown here is derived from an EMBL/GenBank/DDBJ whole genome shotgun (WGS) entry which is preliminary data.</text>
</comment>
<dbReference type="Pfam" id="PF20180">
    <property type="entry name" value="UQCC2_CBP6"/>
    <property type="match status" value="1"/>
</dbReference>
<evidence type="ECO:0000256" key="2">
    <source>
        <dbReference type="ARBA" id="ARBA00022946"/>
    </source>
</evidence>
<dbReference type="GO" id="GO:0034551">
    <property type="term" value="P:mitochondrial respiratory chain complex III assembly"/>
    <property type="evidence" value="ECO:0007669"/>
    <property type="project" value="TreeGrafter"/>
</dbReference>
<name>A0AAD9KZH8_RIDPI</name>
<protein>
    <recommendedName>
        <fullName evidence="6">Mitochondrial nucleoid factor 1</fullName>
    </recommendedName>
    <alternativeName>
        <fullName evidence="5">Mitochondrial protein M19</fullName>
    </alternativeName>
</protein>
<comment type="subcellular location">
    <subcellularLocation>
        <location evidence="1">Mitochondrion matrix</location>
        <location evidence="1">Mitochondrion nucleoid</location>
    </subcellularLocation>
</comment>
<evidence type="ECO:0000256" key="3">
    <source>
        <dbReference type="ARBA" id="ARBA00023128"/>
    </source>
</evidence>
<evidence type="ECO:0000256" key="5">
    <source>
        <dbReference type="ARBA" id="ARBA00031206"/>
    </source>
</evidence>
<keyword evidence="2" id="KW-0809">Transit peptide</keyword>